<evidence type="ECO:0000313" key="3">
    <source>
        <dbReference type="EnsemblMetazoa" id="G31114.1:cds"/>
    </source>
</evidence>
<evidence type="ECO:0000313" key="4">
    <source>
        <dbReference type="Proteomes" id="UP000005408"/>
    </source>
</evidence>
<feature type="chain" id="PRO_5036455086" description="C-type lectin domain-containing protein" evidence="1">
    <location>
        <begin position="25"/>
        <end position="180"/>
    </location>
</feature>
<dbReference type="CDD" id="cd00037">
    <property type="entry name" value="CLECT"/>
    <property type="match status" value="1"/>
</dbReference>
<reference evidence="3" key="1">
    <citation type="submission" date="2022-08" db="UniProtKB">
        <authorList>
            <consortium name="EnsemblMetazoa"/>
        </authorList>
    </citation>
    <scope>IDENTIFICATION</scope>
    <source>
        <strain evidence="3">05x7-T-G4-1.051#20</strain>
    </source>
</reference>
<evidence type="ECO:0000256" key="1">
    <source>
        <dbReference type="SAM" id="SignalP"/>
    </source>
</evidence>
<evidence type="ECO:0000259" key="2">
    <source>
        <dbReference type="PROSITE" id="PS50041"/>
    </source>
</evidence>
<protein>
    <recommendedName>
        <fullName evidence="2">C-type lectin domain-containing protein</fullName>
    </recommendedName>
</protein>
<keyword evidence="1" id="KW-0732">Signal</keyword>
<proteinExistence type="predicted"/>
<accession>A0A8W8M365</accession>
<dbReference type="EnsemblMetazoa" id="G31114.1">
    <property type="protein sequence ID" value="G31114.1:cds"/>
    <property type="gene ID" value="G31114"/>
</dbReference>
<dbReference type="InterPro" id="IPR016187">
    <property type="entry name" value="CTDL_fold"/>
</dbReference>
<keyword evidence="4" id="KW-1185">Reference proteome</keyword>
<feature type="domain" description="C-type lectin" evidence="2">
    <location>
        <begin position="84"/>
        <end position="180"/>
    </location>
</feature>
<dbReference type="InterPro" id="IPR016186">
    <property type="entry name" value="C-type_lectin-like/link_sf"/>
</dbReference>
<organism evidence="3 4">
    <name type="scientific">Magallana gigas</name>
    <name type="common">Pacific oyster</name>
    <name type="synonym">Crassostrea gigas</name>
    <dbReference type="NCBI Taxonomy" id="29159"/>
    <lineage>
        <taxon>Eukaryota</taxon>
        <taxon>Metazoa</taxon>
        <taxon>Spiralia</taxon>
        <taxon>Lophotrochozoa</taxon>
        <taxon>Mollusca</taxon>
        <taxon>Bivalvia</taxon>
        <taxon>Autobranchia</taxon>
        <taxon>Pteriomorphia</taxon>
        <taxon>Ostreida</taxon>
        <taxon>Ostreoidea</taxon>
        <taxon>Ostreidae</taxon>
        <taxon>Magallana</taxon>
    </lineage>
</organism>
<dbReference type="InterPro" id="IPR001304">
    <property type="entry name" value="C-type_lectin-like"/>
</dbReference>
<dbReference type="Pfam" id="PF00059">
    <property type="entry name" value="Lectin_C"/>
    <property type="match status" value="1"/>
</dbReference>
<dbReference type="Proteomes" id="UP000005408">
    <property type="component" value="Unassembled WGS sequence"/>
</dbReference>
<dbReference type="AlphaFoldDB" id="A0A8W8M365"/>
<dbReference type="Gene3D" id="3.10.100.10">
    <property type="entry name" value="Mannose-Binding Protein A, subunit A"/>
    <property type="match status" value="1"/>
</dbReference>
<dbReference type="SUPFAM" id="SSF56436">
    <property type="entry name" value="C-type lectin-like"/>
    <property type="match status" value="1"/>
</dbReference>
<sequence>MTRKRQDAIRIIILLLSIETRISSQQPFPDTEDFIPNEHHDVTAFQNKTFAKTQQSNDGHYLDLLSGICREGWVKGRVNDVTVCLRTNTHPLSWSDARDTCRKDFSFLMKMEAPVSIESLKLEDYLKRKNIDNIWTGIHEEGGYLVWDEISPHKVRAYNDPLEYELLQRRNWKWNIEPDD</sequence>
<dbReference type="PROSITE" id="PS50041">
    <property type="entry name" value="C_TYPE_LECTIN_2"/>
    <property type="match status" value="1"/>
</dbReference>
<name>A0A8W8M365_MAGGI</name>
<feature type="signal peptide" evidence="1">
    <location>
        <begin position="1"/>
        <end position="24"/>
    </location>
</feature>